<dbReference type="InterPro" id="IPR015892">
    <property type="entry name" value="Carbonic_anhydrase_CS"/>
</dbReference>
<feature type="binding site" evidence="7">
    <location>
        <position position="106"/>
    </location>
    <ligand>
        <name>Zn(2+)</name>
        <dbReference type="ChEBI" id="CHEBI:29105"/>
    </ligand>
</feature>
<evidence type="ECO:0000313" key="9">
    <source>
        <dbReference type="EMBL" id="PVV03290.1"/>
    </source>
</evidence>
<dbReference type="Proteomes" id="UP000245609">
    <property type="component" value="Unassembled WGS sequence"/>
</dbReference>
<evidence type="ECO:0000256" key="3">
    <source>
        <dbReference type="ARBA" id="ARBA00022723"/>
    </source>
</evidence>
<feature type="binding site" evidence="7">
    <location>
        <position position="49"/>
    </location>
    <ligand>
        <name>Zn(2+)</name>
        <dbReference type="ChEBI" id="CHEBI:29105"/>
    </ligand>
</feature>
<comment type="similarity">
    <text evidence="1 8">Belongs to the beta-class carbonic anhydrase family.</text>
</comment>
<evidence type="ECO:0000313" key="10">
    <source>
        <dbReference type="Proteomes" id="UP000245609"/>
    </source>
</evidence>
<feature type="binding site" evidence="7">
    <location>
        <position position="47"/>
    </location>
    <ligand>
        <name>Zn(2+)</name>
        <dbReference type="ChEBI" id="CHEBI:29105"/>
    </ligand>
</feature>
<accession>A0A2T9ZFD9</accession>
<protein>
    <recommendedName>
        <fullName evidence="2 8">Carbonic anhydrase</fullName>
        <ecNumber evidence="2 8">4.2.1.1</ecNumber>
    </recommendedName>
    <alternativeName>
        <fullName evidence="8">Carbonate dehydratase</fullName>
    </alternativeName>
</protein>
<evidence type="ECO:0000256" key="8">
    <source>
        <dbReference type="RuleBase" id="RU003956"/>
    </source>
</evidence>
<comment type="catalytic activity">
    <reaction evidence="6 8">
        <text>hydrogencarbonate + H(+) = CO2 + H2O</text>
        <dbReference type="Rhea" id="RHEA:10748"/>
        <dbReference type="ChEBI" id="CHEBI:15377"/>
        <dbReference type="ChEBI" id="CHEBI:15378"/>
        <dbReference type="ChEBI" id="CHEBI:16526"/>
        <dbReference type="ChEBI" id="CHEBI:17544"/>
        <dbReference type="EC" id="4.2.1.1"/>
    </reaction>
</comment>
<dbReference type="EMBL" id="MBFS01000252">
    <property type="protein sequence ID" value="PVV03290.1"/>
    <property type="molecule type" value="Genomic_DNA"/>
</dbReference>
<dbReference type="PANTHER" id="PTHR11002:SF76">
    <property type="entry name" value="CARBONIC ANHYDRASE"/>
    <property type="match status" value="1"/>
</dbReference>
<dbReference type="GO" id="GO:0008270">
    <property type="term" value="F:zinc ion binding"/>
    <property type="evidence" value="ECO:0007669"/>
    <property type="project" value="UniProtKB-UniRule"/>
</dbReference>
<sequence>MLPEAPSALSHLIECCNSLSAEKLASDEHYFEKLYSGQSPKVLWIGCSDSRVVPEVFCKLDLGDIFVTRNVANSVNLDDHNSLSVVQYAVTVVGIREIVVCGHSDCGGVRGAINFESLSGDVATWVKPIHDIYVSNAEKFKDLKTELEKAALLAKLNVKRVIDNLNSLEYIKAAKASENGLQIHGLFFHLES</sequence>
<dbReference type="OrthoDB" id="10248475at2759"/>
<dbReference type="Pfam" id="PF00484">
    <property type="entry name" value="Pro_CA"/>
    <property type="match status" value="1"/>
</dbReference>
<dbReference type="GO" id="GO:0004089">
    <property type="term" value="F:carbonate dehydratase activity"/>
    <property type="evidence" value="ECO:0007669"/>
    <property type="project" value="UniProtKB-UniRule"/>
</dbReference>
<dbReference type="EC" id="4.2.1.1" evidence="2 8"/>
<evidence type="ECO:0000256" key="7">
    <source>
        <dbReference type="PIRSR" id="PIRSR601765-1"/>
    </source>
</evidence>
<comment type="cofactor">
    <cofactor evidence="7">
        <name>Zn(2+)</name>
        <dbReference type="ChEBI" id="CHEBI:29105"/>
    </cofactor>
    <text evidence="7">Binds 1 zinc ion per subunit.</text>
</comment>
<dbReference type="SMART" id="SM00947">
    <property type="entry name" value="Pro_CA"/>
    <property type="match status" value="1"/>
</dbReference>
<keyword evidence="3 7" id="KW-0479">Metal-binding</keyword>
<dbReference type="InterPro" id="IPR001765">
    <property type="entry name" value="Carbonic_anhydrase"/>
</dbReference>
<evidence type="ECO:0000256" key="6">
    <source>
        <dbReference type="ARBA" id="ARBA00048348"/>
    </source>
</evidence>
<dbReference type="GO" id="GO:0015976">
    <property type="term" value="P:carbon utilization"/>
    <property type="evidence" value="ECO:0007669"/>
    <property type="project" value="InterPro"/>
</dbReference>
<evidence type="ECO:0000256" key="2">
    <source>
        <dbReference type="ARBA" id="ARBA00012925"/>
    </source>
</evidence>
<evidence type="ECO:0000256" key="4">
    <source>
        <dbReference type="ARBA" id="ARBA00022833"/>
    </source>
</evidence>
<name>A0A2T9ZFD9_9FUNG</name>
<dbReference type="STRING" id="133381.A0A2T9ZFD9"/>
<dbReference type="SUPFAM" id="SSF53056">
    <property type="entry name" value="beta-carbonic anhydrase, cab"/>
    <property type="match status" value="1"/>
</dbReference>
<gene>
    <name evidence="9" type="ORF">BB560_002236</name>
</gene>
<comment type="caution">
    <text evidence="9">The sequence shown here is derived from an EMBL/GenBank/DDBJ whole genome shotgun (WGS) entry which is preliminary data.</text>
</comment>
<keyword evidence="4 7" id="KW-0862">Zinc</keyword>
<keyword evidence="10" id="KW-1185">Reference proteome</keyword>
<evidence type="ECO:0000256" key="1">
    <source>
        <dbReference type="ARBA" id="ARBA00006217"/>
    </source>
</evidence>
<comment type="function">
    <text evidence="8">Reversible hydration of carbon dioxide.</text>
</comment>
<keyword evidence="5 8" id="KW-0456">Lyase</keyword>
<feature type="binding site" evidence="7">
    <location>
        <position position="103"/>
    </location>
    <ligand>
        <name>Zn(2+)</name>
        <dbReference type="ChEBI" id="CHEBI:29105"/>
    </ligand>
</feature>
<reference evidence="9 10" key="1">
    <citation type="journal article" date="2018" name="MBio">
        <title>Comparative Genomics Reveals the Core Gene Toolbox for the Fungus-Insect Symbiosis.</title>
        <authorList>
            <person name="Wang Y."/>
            <person name="Stata M."/>
            <person name="Wang W."/>
            <person name="Stajich J.E."/>
            <person name="White M.M."/>
            <person name="Moncalvo J.M."/>
        </authorList>
    </citation>
    <scope>NUCLEOTIDE SEQUENCE [LARGE SCALE GENOMIC DNA]</scope>
    <source>
        <strain evidence="9 10">SC-DP-2</strain>
    </source>
</reference>
<dbReference type="PROSITE" id="PS00704">
    <property type="entry name" value="PROK_CO2_ANHYDRASE_1"/>
    <property type="match status" value="1"/>
</dbReference>
<dbReference type="Gene3D" id="3.40.1050.10">
    <property type="entry name" value="Carbonic anhydrase"/>
    <property type="match status" value="1"/>
</dbReference>
<feature type="non-terminal residue" evidence="9">
    <location>
        <position position="192"/>
    </location>
</feature>
<dbReference type="AlphaFoldDB" id="A0A2T9ZFD9"/>
<dbReference type="InterPro" id="IPR036874">
    <property type="entry name" value="Carbonic_anhydrase_sf"/>
</dbReference>
<organism evidence="9 10">
    <name type="scientific">Smittium megazygosporum</name>
    <dbReference type="NCBI Taxonomy" id="133381"/>
    <lineage>
        <taxon>Eukaryota</taxon>
        <taxon>Fungi</taxon>
        <taxon>Fungi incertae sedis</taxon>
        <taxon>Zoopagomycota</taxon>
        <taxon>Kickxellomycotina</taxon>
        <taxon>Harpellomycetes</taxon>
        <taxon>Harpellales</taxon>
        <taxon>Legeriomycetaceae</taxon>
        <taxon>Smittium</taxon>
    </lineage>
</organism>
<evidence type="ECO:0000256" key="5">
    <source>
        <dbReference type="ARBA" id="ARBA00023239"/>
    </source>
</evidence>
<dbReference type="PANTHER" id="PTHR11002">
    <property type="entry name" value="CARBONIC ANHYDRASE"/>
    <property type="match status" value="1"/>
</dbReference>
<dbReference type="PROSITE" id="PS00705">
    <property type="entry name" value="PROK_CO2_ANHYDRASE_2"/>
    <property type="match status" value="1"/>
</dbReference>
<proteinExistence type="inferred from homology"/>